<dbReference type="GO" id="GO:0008270">
    <property type="term" value="F:zinc ion binding"/>
    <property type="evidence" value="ECO:0007669"/>
    <property type="project" value="UniProtKB-KW"/>
</dbReference>
<dbReference type="InterPro" id="IPR025766">
    <property type="entry name" value="ADD"/>
</dbReference>
<evidence type="ECO:0000256" key="9">
    <source>
        <dbReference type="ARBA" id="ARBA00022840"/>
    </source>
</evidence>
<comment type="subcellular location">
    <subcellularLocation>
        <location evidence="1">Nucleus</location>
    </subcellularLocation>
</comment>
<dbReference type="InterPro" id="IPR052131">
    <property type="entry name" value="ATRX_domain-containing"/>
</dbReference>
<dbReference type="Proteomes" id="UP000515180">
    <property type="component" value="Unplaced"/>
</dbReference>
<keyword evidence="5" id="KW-0227">DNA damage</keyword>
<evidence type="ECO:0000313" key="17">
    <source>
        <dbReference type="RefSeq" id="XP_003488054.1"/>
    </source>
</evidence>
<name>A0A6P3DVU1_BOMIM</name>
<dbReference type="GO" id="GO:0010468">
    <property type="term" value="P:regulation of gene expression"/>
    <property type="evidence" value="ECO:0007669"/>
    <property type="project" value="UniProtKB-ARBA"/>
</dbReference>
<keyword evidence="7" id="KW-0378">Hydrolase</keyword>
<dbReference type="GO" id="GO:0016787">
    <property type="term" value="F:hydrolase activity"/>
    <property type="evidence" value="ECO:0007669"/>
    <property type="project" value="UniProtKB-KW"/>
</dbReference>
<dbReference type="InterPro" id="IPR013083">
    <property type="entry name" value="Znf_RING/FYVE/PHD"/>
</dbReference>
<keyword evidence="11" id="KW-0234">DNA repair</keyword>
<organism evidence="16 17">
    <name type="scientific">Bombus impatiens</name>
    <name type="common">Bumblebee</name>
    <dbReference type="NCBI Taxonomy" id="132113"/>
    <lineage>
        <taxon>Eukaryota</taxon>
        <taxon>Metazoa</taxon>
        <taxon>Ecdysozoa</taxon>
        <taxon>Arthropoda</taxon>
        <taxon>Hexapoda</taxon>
        <taxon>Insecta</taxon>
        <taxon>Pterygota</taxon>
        <taxon>Neoptera</taxon>
        <taxon>Endopterygota</taxon>
        <taxon>Hymenoptera</taxon>
        <taxon>Apocrita</taxon>
        <taxon>Aculeata</taxon>
        <taxon>Apoidea</taxon>
        <taxon>Anthophila</taxon>
        <taxon>Apidae</taxon>
        <taxon>Bombus</taxon>
        <taxon>Pyrobombus</taxon>
    </lineage>
</organism>
<gene>
    <name evidence="17" type="primary">LOC100748640</name>
</gene>
<dbReference type="PANTHER" id="PTHR46357:SF1">
    <property type="entry name" value="TRANSCRIPTIONAL REGULATOR ATRX"/>
    <property type="match status" value="1"/>
</dbReference>
<evidence type="ECO:0000256" key="13">
    <source>
        <dbReference type="ARBA" id="ARBA00047995"/>
    </source>
</evidence>
<sequence>MLSLTRMDISNMLEVQVDEVKEVDIKENVTPKELLPTTTNVPIPISQEEYNYYKLMFGNDISVVQFQRLHCTACDAHIGSAPADAHNMFEHPVLHTLLCAKCKDFYGDGTFEQGDDDTDMFCRWCANGGNLYCCSFCSNTFCYKCIKRNFDPILRKKIEAVERWKCFVCDPTDLYNARGTCWALLQHIQTINRIYQNCKLPQEEIDDKMNTDESKCCPRRRKRKRRRNGSNSEEEDETYIPKQIAPNAIPKRKKKGRGKTKFSNGNSISMSDKYIGISDDTSTDNNRILPSLLSCEQTMVECENTTIGADGTIISQSQVNPGHHRMNLPIAQQPTMYNTAVMNVVANSNFLQSSSPIAPRRHVSTSLNQTNQMNLYQTLHSTPTSMVTIPNQNINLIHRPRFFLPKPQAPRTNTNLNIIEIESDSEDVAVVGPSGVPRPTSSSNSSSNSNDKAVPVALLSSSSKNNYTITVKQDVQKRHNAKTLNQRLLPHGKEINSILLHLKMKFQDLFDTAKREEFKNYEPTDARLLIKQFHSDIRDTVTQLAYINDRIIREYNRWRKYSTKMGLTQSIDKNNIRKTYRGKREEIPLDMICVNESDEDSNINDEMEYGIMGPSDLVGNTNVVDGINFFKKRSTIERAVGNHSVLLVDKSVQINSAELENYDRSILYFALTKSNKQSGKKDNVSISSVKKGNKQSGSYEDHFIQFLQKQSVNSQSKQAENSEELPDPNETSLKDLIEANSPYVSEMLETMDKSTASSSNISSSNISSISVKKESDLKFYESRQGNSIICRVVDDVSKMVSSINDDLVKKTAANEFIDNNSRKEAKTQKGHFSITGEVDIVNVTKNKGQHLSITSTIESEDDCTIIDD</sequence>
<dbReference type="GO" id="GO:0006338">
    <property type="term" value="P:chromatin remodeling"/>
    <property type="evidence" value="ECO:0007669"/>
    <property type="project" value="TreeGrafter"/>
</dbReference>
<feature type="compositionally biased region" description="Basic residues" evidence="14">
    <location>
        <begin position="217"/>
        <end position="228"/>
    </location>
</feature>
<dbReference type="GO" id="GO:0005721">
    <property type="term" value="C:pericentric heterochromatin"/>
    <property type="evidence" value="ECO:0007669"/>
    <property type="project" value="TreeGrafter"/>
</dbReference>
<feature type="region of interest" description="Disordered" evidence="14">
    <location>
        <begin position="210"/>
        <end position="265"/>
    </location>
</feature>
<evidence type="ECO:0000256" key="2">
    <source>
        <dbReference type="ARBA" id="ARBA00007025"/>
    </source>
</evidence>
<evidence type="ECO:0000256" key="1">
    <source>
        <dbReference type="ARBA" id="ARBA00004123"/>
    </source>
</evidence>
<dbReference type="KEGG" id="bim:100748640"/>
<feature type="region of interest" description="Disordered" evidence="14">
    <location>
        <begin position="431"/>
        <end position="452"/>
    </location>
</feature>
<dbReference type="RefSeq" id="XP_003488054.1">
    <property type="nucleotide sequence ID" value="XM_003488006.4"/>
</dbReference>
<evidence type="ECO:0000256" key="14">
    <source>
        <dbReference type="SAM" id="MobiDB-lite"/>
    </source>
</evidence>
<dbReference type="PANTHER" id="PTHR46357">
    <property type="entry name" value="TRANSCRIPTIONAL REGULATOR ATRX"/>
    <property type="match status" value="1"/>
</dbReference>
<feature type="compositionally biased region" description="Basic residues" evidence="14">
    <location>
        <begin position="250"/>
        <end position="260"/>
    </location>
</feature>
<keyword evidence="9" id="KW-0067">ATP-binding</keyword>
<comment type="catalytic activity">
    <reaction evidence="13">
        <text>ATP + H2O = ADP + phosphate + H(+)</text>
        <dbReference type="Rhea" id="RHEA:13065"/>
        <dbReference type="ChEBI" id="CHEBI:15377"/>
        <dbReference type="ChEBI" id="CHEBI:15378"/>
        <dbReference type="ChEBI" id="CHEBI:30616"/>
        <dbReference type="ChEBI" id="CHEBI:43474"/>
        <dbReference type="ChEBI" id="CHEBI:456216"/>
        <dbReference type="EC" id="3.6.4.12"/>
    </reaction>
</comment>
<keyword evidence="16" id="KW-1185">Reference proteome</keyword>
<evidence type="ECO:0000259" key="15">
    <source>
        <dbReference type="PROSITE" id="PS51533"/>
    </source>
</evidence>
<evidence type="ECO:0000256" key="7">
    <source>
        <dbReference type="ARBA" id="ARBA00022801"/>
    </source>
</evidence>
<evidence type="ECO:0000256" key="3">
    <source>
        <dbReference type="ARBA" id="ARBA00022723"/>
    </source>
</evidence>
<dbReference type="PROSITE" id="PS51533">
    <property type="entry name" value="ADD"/>
    <property type="match status" value="1"/>
</dbReference>
<dbReference type="Pfam" id="PF17981">
    <property type="entry name" value="ADD_ATRX"/>
    <property type="match status" value="1"/>
</dbReference>
<keyword evidence="12" id="KW-0539">Nucleus</keyword>
<evidence type="ECO:0000256" key="8">
    <source>
        <dbReference type="ARBA" id="ARBA00022833"/>
    </source>
</evidence>
<accession>A0A6P3DVU1</accession>
<dbReference type="GeneID" id="100748640"/>
<dbReference type="CTD" id="118"/>
<proteinExistence type="inferred from homology"/>
<dbReference type="Gene3D" id="3.30.40.10">
    <property type="entry name" value="Zinc/RING finger domain, C3HC4 (zinc finger)"/>
    <property type="match status" value="1"/>
</dbReference>
<dbReference type="InterPro" id="IPR041430">
    <property type="entry name" value="ADD_ATRX"/>
</dbReference>
<evidence type="ECO:0000256" key="4">
    <source>
        <dbReference type="ARBA" id="ARBA00022741"/>
    </source>
</evidence>
<feature type="compositionally biased region" description="Low complexity" evidence="14">
    <location>
        <begin position="441"/>
        <end position="450"/>
    </location>
</feature>
<keyword evidence="8" id="KW-0862">Zinc</keyword>
<dbReference type="GO" id="GO:0006281">
    <property type="term" value="P:DNA repair"/>
    <property type="evidence" value="ECO:0007669"/>
    <property type="project" value="UniProtKB-KW"/>
</dbReference>
<dbReference type="GO" id="GO:0003678">
    <property type="term" value="F:DNA helicase activity"/>
    <property type="evidence" value="ECO:0007669"/>
    <property type="project" value="UniProtKB-EC"/>
</dbReference>
<evidence type="ECO:0000256" key="12">
    <source>
        <dbReference type="ARBA" id="ARBA00023242"/>
    </source>
</evidence>
<dbReference type="AlphaFoldDB" id="A0A6P3DVU1"/>
<evidence type="ECO:0000256" key="10">
    <source>
        <dbReference type="ARBA" id="ARBA00023125"/>
    </source>
</evidence>
<dbReference type="GO" id="GO:0031297">
    <property type="term" value="P:replication fork processing"/>
    <property type="evidence" value="ECO:0007669"/>
    <property type="project" value="TreeGrafter"/>
</dbReference>
<dbReference type="OrthoDB" id="6286493at2759"/>
<dbReference type="GO" id="GO:0005634">
    <property type="term" value="C:nucleus"/>
    <property type="evidence" value="ECO:0007669"/>
    <property type="project" value="UniProtKB-SubCell"/>
</dbReference>
<evidence type="ECO:0000313" key="16">
    <source>
        <dbReference type="Proteomes" id="UP000515180"/>
    </source>
</evidence>
<dbReference type="InterPro" id="IPR011011">
    <property type="entry name" value="Znf_FYVE_PHD"/>
</dbReference>
<dbReference type="CDD" id="cd11726">
    <property type="entry name" value="ADDz_ATRX"/>
    <property type="match status" value="1"/>
</dbReference>
<keyword evidence="4" id="KW-0547">Nucleotide-binding</keyword>
<evidence type="ECO:0000256" key="11">
    <source>
        <dbReference type="ARBA" id="ARBA00023204"/>
    </source>
</evidence>
<feature type="domain" description="PHD-type" evidence="15">
    <location>
        <begin position="59"/>
        <end position="197"/>
    </location>
</feature>
<evidence type="ECO:0000256" key="5">
    <source>
        <dbReference type="ARBA" id="ARBA00022763"/>
    </source>
</evidence>
<keyword evidence="6" id="KW-0863">Zinc-finger</keyword>
<dbReference type="SUPFAM" id="SSF57903">
    <property type="entry name" value="FYVE/PHD zinc finger"/>
    <property type="match status" value="1"/>
</dbReference>
<keyword evidence="10" id="KW-0238">DNA-binding</keyword>
<dbReference type="GO" id="GO:0031490">
    <property type="term" value="F:chromatin DNA binding"/>
    <property type="evidence" value="ECO:0007669"/>
    <property type="project" value="TreeGrafter"/>
</dbReference>
<comment type="similarity">
    <text evidence="2">Belongs to the SNF2/RAD54 helicase family.</text>
</comment>
<protein>
    <submittedName>
        <fullName evidence="17">Uncharacterized protein LOC100748640 isoform X1</fullName>
    </submittedName>
</protein>
<evidence type="ECO:0000256" key="6">
    <source>
        <dbReference type="ARBA" id="ARBA00022771"/>
    </source>
</evidence>
<keyword evidence="3" id="KW-0479">Metal-binding</keyword>
<reference evidence="17" key="1">
    <citation type="submission" date="2025-08" db="UniProtKB">
        <authorList>
            <consortium name="RefSeq"/>
        </authorList>
    </citation>
    <scope>IDENTIFICATION</scope>
</reference>
<dbReference type="GO" id="GO:0005524">
    <property type="term" value="F:ATP binding"/>
    <property type="evidence" value="ECO:0007669"/>
    <property type="project" value="UniProtKB-KW"/>
</dbReference>